<comment type="caution">
    <text evidence="1">The sequence shown here is derived from an EMBL/GenBank/DDBJ whole genome shotgun (WGS) entry which is preliminary data.</text>
</comment>
<dbReference type="AlphaFoldDB" id="A0A6A6K1T4"/>
<protein>
    <submittedName>
        <fullName evidence="1">Uncharacterized protein</fullName>
    </submittedName>
</protein>
<name>A0A6A6K1T4_HEVBR</name>
<dbReference type="Pfam" id="PF07310">
    <property type="entry name" value="PAS_5"/>
    <property type="match status" value="1"/>
</dbReference>
<proteinExistence type="predicted"/>
<dbReference type="EMBL" id="JAAGAX010000511">
    <property type="protein sequence ID" value="KAF2282036.1"/>
    <property type="molecule type" value="Genomic_DNA"/>
</dbReference>
<evidence type="ECO:0000313" key="2">
    <source>
        <dbReference type="Proteomes" id="UP000467840"/>
    </source>
</evidence>
<keyword evidence="2" id="KW-1185">Reference proteome</keyword>
<dbReference type="InterPro" id="IPR009922">
    <property type="entry name" value="DUF1457"/>
</dbReference>
<sequence>MSEYVSERRAINILCSYWDQLRNGRNFPTKEEIDPADIMEIWPYCFMLQVKATDDGRKYECVYAGEESVRLYKSDLRLGVSVLGIAVETLAEGKTAARHRVESCIRDMGFVSRDEFEAMSESFRRYSSKHDKECSKRDKK</sequence>
<dbReference type="Proteomes" id="UP000467840">
    <property type="component" value="Unassembled WGS sequence"/>
</dbReference>
<evidence type="ECO:0000313" key="1">
    <source>
        <dbReference type="EMBL" id="KAF2282036.1"/>
    </source>
</evidence>
<accession>A0A6A6K1T4</accession>
<reference evidence="1 2" key="1">
    <citation type="journal article" date="2020" name="Mol. Plant">
        <title>The Chromosome-Based Rubber Tree Genome Provides New Insights into Spurge Genome Evolution and Rubber Biosynthesis.</title>
        <authorList>
            <person name="Liu J."/>
            <person name="Shi C."/>
            <person name="Shi C.C."/>
            <person name="Li W."/>
            <person name="Zhang Q.J."/>
            <person name="Zhang Y."/>
            <person name="Li K."/>
            <person name="Lu H.F."/>
            <person name="Shi C."/>
            <person name="Zhu S.T."/>
            <person name="Xiao Z.Y."/>
            <person name="Nan H."/>
            <person name="Yue Y."/>
            <person name="Zhu X.G."/>
            <person name="Wu Y."/>
            <person name="Hong X.N."/>
            <person name="Fan G.Y."/>
            <person name="Tong Y."/>
            <person name="Zhang D."/>
            <person name="Mao C.L."/>
            <person name="Liu Y.L."/>
            <person name="Hao S.J."/>
            <person name="Liu W.Q."/>
            <person name="Lv M.Q."/>
            <person name="Zhang H.B."/>
            <person name="Liu Y."/>
            <person name="Hu-Tang G.R."/>
            <person name="Wang J.P."/>
            <person name="Wang J.H."/>
            <person name="Sun Y.H."/>
            <person name="Ni S.B."/>
            <person name="Chen W.B."/>
            <person name="Zhang X.C."/>
            <person name="Jiao Y.N."/>
            <person name="Eichler E.E."/>
            <person name="Li G.H."/>
            <person name="Liu X."/>
            <person name="Gao L.Z."/>
        </authorList>
    </citation>
    <scope>NUCLEOTIDE SEQUENCE [LARGE SCALE GENOMIC DNA]</scope>
    <source>
        <strain evidence="2">cv. GT1</strain>
        <tissue evidence="1">Leaf</tissue>
    </source>
</reference>
<organism evidence="1 2">
    <name type="scientific">Hevea brasiliensis</name>
    <name type="common">Para rubber tree</name>
    <name type="synonym">Siphonia brasiliensis</name>
    <dbReference type="NCBI Taxonomy" id="3981"/>
    <lineage>
        <taxon>Eukaryota</taxon>
        <taxon>Viridiplantae</taxon>
        <taxon>Streptophyta</taxon>
        <taxon>Embryophyta</taxon>
        <taxon>Tracheophyta</taxon>
        <taxon>Spermatophyta</taxon>
        <taxon>Magnoliopsida</taxon>
        <taxon>eudicotyledons</taxon>
        <taxon>Gunneridae</taxon>
        <taxon>Pentapetalae</taxon>
        <taxon>rosids</taxon>
        <taxon>fabids</taxon>
        <taxon>Malpighiales</taxon>
        <taxon>Euphorbiaceae</taxon>
        <taxon>Crotonoideae</taxon>
        <taxon>Micrandreae</taxon>
        <taxon>Hevea</taxon>
    </lineage>
</organism>
<gene>
    <name evidence="1" type="ORF">GH714_042860</name>
</gene>